<dbReference type="InterPro" id="IPR003527">
    <property type="entry name" value="MAP_kinase_CS"/>
</dbReference>
<evidence type="ECO:0000256" key="5">
    <source>
        <dbReference type="ARBA" id="ARBA00022777"/>
    </source>
</evidence>
<dbReference type="PROSITE" id="PS00108">
    <property type="entry name" value="PROTEIN_KINASE_ST"/>
    <property type="match status" value="1"/>
</dbReference>
<feature type="region of interest" description="Disordered" evidence="8">
    <location>
        <begin position="439"/>
        <end position="463"/>
    </location>
</feature>
<evidence type="ECO:0000256" key="8">
    <source>
        <dbReference type="SAM" id="MobiDB-lite"/>
    </source>
</evidence>
<evidence type="ECO:0000256" key="2">
    <source>
        <dbReference type="ARBA" id="ARBA00022527"/>
    </source>
</evidence>
<dbReference type="RefSeq" id="XP_049262266.1">
    <property type="nucleotide sequence ID" value="XM_049408378.1"/>
</dbReference>
<dbReference type="CDD" id="cd07857">
    <property type="entry name" value="STKc_MPK1"/>
    <property type="match status" value="1"/>
</dbReference>
<dbReference type="Pfam" id="PF00069">
    <property type="entry name" value="Pkinase"/>
    <property type="match status" value="1"/>
</dbReference>
<dbReference type="GO" id="GO:0005524">
    <property type="term" value="F:ATP binding"/>
    <property type="evidence" value="ECO:0007669"/>
    <property type="project" value="UniProtKB-KW"/>
</dbReference>
<evidence type="ECO:0000256" key="4">
    <source>
        <dbReference type="ARBA" id="ARBA00022741"/>
    </source>
</evidence>
<comment type="caution">
    <text evidence="10">The sequence shown here is derived from an EMBL/GenBank/DDBJ whole genome shotgun (WGS) entry which is preliminary data.</text>
</comment>
<accession>A0A8J5QKC9</accession>
<dbReference type="GO" id="GO:0004707">
    <property type="term" value="F:MAP kinase activity"/>
    <property type="evidence" value="ECO:0007669"/>
    <property type="project" value="UniProtKB-EC"/>
</dbReference>
<protein>
    <recommendedName>
        <fullName evidence="7">Mitogen-activated protein kinase MKC1</fullName>
        <ecNumber evidence="1">2.7.11.24</ecNumber>
    </recommendedName>
</protein>
<dbReference type="EC" id="2.7.11.24" evidence="1"/>
<keyword evidence="4" id="KW-0547">Nucleotide-binding</keyword>
<evidence type="ECO:0000256" key="1">
    <source>
        <dbReference type="ARBA" id="ARBA00012411"/>
    </source>
</evidence>
<dbReference type="FunFam" id="1.10.510.10:FF:000013">
    <property type="entry name" value="Mitogen-activated protein kinase"/>
    <property type="match status" value="1"/>
</dbReference>
<evidence type="ECO:0000256" key="7">
    <source>
        <dbReference type="ARBA" id="ARBA00073132"/>
    </source>
</evidence>
<evidence type="ECO:0000256" key="6">
    <source>
        <dbReference type="ARBA" id="ARBA00022840"/>
    </source>
</evidence>
<name>A0A8J5QKC9_9ASCO</name>
<dbReference type="AlphaFoldDB" id="A0A8J5QKC9"/>
<dbReference type="InterPro" id="IPR008271">
    <property type="entry name" value="Ser/Thr_kinase_AS"/>
</dbReference>
<evidence type="ECO:0000259" key="9">
    <source>
        <dbReference type="PROSITE" id="PS50011"/>
    </source>
</evidence>
<keyword evidence="5" id="KW-0418">Kinase</keyword>
<organism evidence="10 11">
    <name type="scientific">[Candida] subhashii</name>
    <dbReference type="NCBI Taxonomy" id="561895"/>
    <lineage>
        <taxon>Eukaryota</taxon>
        <taxon>Fungi</taxon>
        <taxon>Dikarya</taxon>
        <taxon>Ascomycota</taxon>
        <taxon>Saccharomycotina</taxon>
        <taxon>Pichiomycetes</taxon>
        <taxon>Debaryomycetaceae</taxon>
        <taxon>Spathaspora</taxon>
    </lineage>
</organism>
<dbReference type="PROSITE" id="PS50011">
    <property type="entry name" value="PROTEIN_KINASE_DOM"/>
    <property type="match status" value="1"/>
</dbReference>
<proteinExistence type="predicted"/>
<dbReference type="InterPro" id="IPR050117">
    <property type="entry name" value="MAPK"/>
</dbReference>
<gene>
    <name evidence="10" type="ORF">J8A68_004421</name>
</gene>
<dbReference type="InterPro" id="IPR000719">
    <property type="entry name" value="Prot_kinase_dom"/>
</dbReference>
<dbReference type="Proteomes" id="UP000694255">
    <property type="component" value="Unassembled WGS sequence"/>
</dbReference>
<evidence type="ECO:0000256" key="3">
    <source>
        <dbReference type="ARBA" id="ARBA00022679"/>
    </source>
</evidence>
<dbReference type="SMART" id="SM00220">
    <property type="entry name" value="S_TKc"/>
    <property type="match status" value="1"/>
</dbReference>
<reference evidence="10 11" key="1">
    <citation type="journal article" date="2021" name="DNA Res.">
        <title>Genome analysis of Candida subhashii reveals its hybrid nature and dual mitochondrial genome conformations.</title>
        <authorList>
            <person name="Mixao V."/>
            <person name="Hegedusova E."/>
            <person name="Saus E."/>
            <person name="Pryszcz L.P."/>
            <person name="Cillingova A."/>
            <person name="Nosek J."/>
            <person name="Gabaldon T."/>
        </authorList>
    </citation>
    <scope>NUCLEOTIDE SEQUENCE [LARGE SCALE GENOMIC DNA]</scope>
    <source>
        <strain evidence="10 11">CBS 10753</strain>
    </source>
</reference>
<feature type="domain" description="Protein kinase" evidence="9">
    <location>
        <begin position="38"/>
        <end position="349"/>
    </location>
</feature>
<dbReference type="PROSITE" id="PS01351">
    <property type="entry name" value="MAPK"/>
    <property type="match status" value="1"/>
</dbReference>
<dbReference type="GO" id="GO:0006950">
    <property type="term" value="P:response to stress"/>
    <property type="evidence" value="ECO:0007669"/>
    <property type="project" value="UniProtKB-ARBA"/>
</dbReference>
<evidence type="ECO:0000313" key="10">
    <source>
        <dbReference type="EMBL" id="KAG7662033.1"/>
    </source>
</evidence>
<sequence length="595" mass="68764">MASRPSNTNPDGTDAGPVYYGRTVNKVYNQEFIIDKRFKIVKELGHGAYGIVVSAKYDDGSSTTTSPDSANTSSSSDGSYVAIKKITNIFSKKILCKRSLRELKLLQFFRGHKNITCLYDLDIIPNPLTGDFNEVYLYEELMECDMHQIIRSGQPLTDSHYQSFIYQILCGLKYIHSADVLHRDLKPGNLLVNADCELKICDFGLARGFSEDVEQNAGFMTEYVATRWYRAPEIMLSFTNYTKAIDIWSVGCILAELLGGKPIFRGKDYVDQLNQILLILGTPPESTLTRIGSTRAQNYVRSLPIMRKVHYKQLYPDASPLALDLLEKMLTLDPSKRISVEEALNHKYLEIWHDERDEPECQVKFDFKSFETVDDIKDMKQLIIEEVKNFREFVRKPIDEQQQIQLQLQIQQKRQQEEEEARQRQQELQREQQQQQSQQLRQQQQQEQERQRQQLESQRQQQAHVEAQALLDQYEPMDISQTPITQHPHYEYMSHNQNTAMVNTNPQQLMENQQQYYQIPKPQEINEFSFQGQGQGAATAGSTTTATTSIASNDFINEQLYQDITQTTPSGNEYLRLDEELGFGLDMNPVFNNYQ</sequence>
<keyword evidence="6" id="KW-0067">ATP-binding</keyword>
<dbReference type="PANTHER" id="PTHR24055">
    <property type="entry name" value="MITOGEN-ACTIVATED PROTEIN KINASE"/>
    <property type="match status" value="1"/>
</dbReference>
<keyword evidence="11" id="KW-1185">Reference proteome</keyword>
<evidence type="ECO:0000313" key="11">
    <source>
        <dbReference type="Proteomes" id="UP000694255"/>
    </source>
</evidence>
<dbReference type="OrthoDB" id="192887at2759"/>
<keyword evidence="2" id="KW-0723">Serine/threonine-protein kinase</keyword>
<dbReference type="EMBL" id="JAGSYN010000185">
    <property type="protein sequence ID" value="KAG7662033.1"/>
    <property type="molecule type" value="Genomic_DNA"/>
</dbReference>
<dbReference type="GeneID" id="73471221"/>
<keyword evidence="3" id="KW-0808">Transferase</keyword>